<evidence type="ECO:0000313" key="2">
    <source>
        <dbReference type="EMBL" id="RUO44780.1"/>
    </source>
</evidence>
<evidence type="ECO:0000256" key="1">
    <source>
        <dbReference type="SAM" id="Phobius"/>
    </source>
</evidence>
<sequence>MFRFRARQQQQRGQTLTVMAAAVFLMVLMLMATSRMGEHARRQWYLQTVADNAAYSGATLMARQFNVSAVLNRALIANQVAVAQWVGLASWLMMAKQAVFNTALLMMWIPGVQGFMMALMRAMSRVDDVVDPIIEKLLLFHAAVIKAISLALVALEAAMIAETWLSIRAVIEKHDPELDWDAFQGGSMVPFPALWVSMTNTRSTRKRSDSNFFKQLVLRSRDPFTTSRSYRWLEIMNTKVVKAGGNELETLANGIWNWNAIDSVAVHLKVFHRDYIVAPIGWGARASYRRYWASRGHHTVYGDAFSLNKQVTDLAWASMKSYRVAIPSFHYLTLRNHKKYGANALVVGIRDKATGQVAHARAEVRFSRPLSLFPRGDRQFESDNLFNALWEPNLVPLSNVDKAAIAAKEWARNG</sequence>
<keyword evidence="3" id="KW-1185">Reference proteome</keyword>
<keyword evidence="1" id="KW-1133">Transmembrane helix</keyword>
<protein>
    <submittedName>
        <fullName evidence="2">Uncharacterized protein</fullName>
    </submittedName>
</protein>
<dbReference type="EMBL" id="PIPS01000001">
    <property type="protein sequence ID" value="RUO44780.1"/>
    <property type="molecule type" value="Genomic_DNA"/>
</dbReference>
<feature type="transmembrane region" description="Helical" evidence="1">
    <location>
        <begin position="137"/>
        <end position="160"/>
    </location>
</feature>
<feature type="transmembrane region" description="Helical" evidence="1">
    <location>
        <begin position="12"/>
        <end position="32"/>
    </location>
</feature>
<proteinExistence type="predicted"/>
<name>A0AA94EGZ7_9GAMM</name>
<dbReference type="RefSeq" id="WP_126819215.1">
    <property type="nucleotide sequence ID" value="NZ_PIPS01000001.1"/>
</dbReference>
<comment type="caution">
    <text evidence="2">The sequence shown here is derived from an EMBL/GenBank/DDBJ whole genome shotgun (WGS) entry which is preliminary data.</text>
</comment>
<gene>
    <name evidence="2" type="ORF">CWE23_01710</name>
</gene>
<keyword evidence="1" id="KW-0472">Membrane</keyword>
<dbReference type="AlphaFoldDB" id="A0AA94EGZ7"/>
<evidence type="ECO:0000313" key="3">
    <source>
        <dbReference type="Proteomes" id="UP000286680"/>
    </source>
</evidence>
<reference evidence="3" key="1">
    <citation type="journal article" date="2018" name="Front. Microbiol.">
        <title>Genome-Based Analysis Reveals the Taxonomy and Diversity of the Family Idiomarinaceae.</title>
        <authorList>
            <person name="Liu Y."/>
            <person name="Lai Q."/>
            <person name="Shao Z."/>
        </authorList>
    </citation>
    <scope>NUCLEOTIDE SEQUENCE [LARGE SCALE GENOMIC DNA]</scope>
    <source>
        <strain evidence="3">SN-14</strain>
    </source>
</reference>
<keyword evidence="1" id="KW-0812">Transmembrane</keyword>
<accession>A0AA94EGZ7</accession>
<organism evidence="2 3">
    <name type="scientific">Idiomarina aquatica</name>
    <dbReference type="NCBI Taxonomy" id="1327752"/>
    <lineage>
        <taxon>Bacteria</taxon>
        <taxon>Pseudomonadati</taxon>
        <taxon>Pseudomonadota</taxon>
        <taxon>Gammaproteobacteria</taxon>
        <taxon>Alteromonadales</taxon>
        <taxon>Idiomarinaceae</taxon>
        <taxon>Idiomarina</taxon>
    </lineage>
</organism>
<dbReference type="Proteomes" id="UP000286680">
    <property type="component" value="Unassembled WGS sequence"/>
</dbReference>
<feature type="transmembrane region" description="Helical" evidence="1">
    <location>
        <begin position="98"/>
        <end position="116"/>
    </location>
</feature>